<feature type="coiled-coil region" evidence="2">
    <location>
        <begin position="180"/>
        <end position="217"/>
    </location>
</feature>
<dbReference type="CDD" id="cd12797">
    <property type="entry name" value="M23_peptidase"/>
    <property type="match status" value="1"/>
</dbReference>
<dbReference type="PANTHER" id="PTHR21666:SF289">
    <property type="entry name" value="L-ALA--D-GLU ENDOPEPTIDASE"/>
    <property type="match status" value="1"/>
</dbReference>
<evidence type="ECO:0000256" key="2">
    <source>
        <dbReference type="SAM" id="Coils"/>
    </source>
</evidence>
<feature type="region of interest" description="Disordered" evidence="3">
    <location>
        <begin position="261"/>
        <end position="338"/>
    </location>
</feature>
<accession>A0ABS3YRJ0</accession>
<proteinExistence type="predicted"/>
<dbReference type="InterPro" id="IPR011055">
    <property type="entry name" value="Dup_hybrid_motif"/>
</dbReference>
<dbReference type="Gene3D" id="6.10.250.3150">
    <property type="match status" value="1"/>
</dbReference>
<feature type="compositionally biased region" description="Low complexity" evidence="3">
    <location>
        <begin position="293"/>
        <end position="305"/>
    </location>
</feature>
<organism evidence="6 7">
    <name type="scientific">Niastella soli</name>
    <dbReference type="NCBI Taxonomy" id="2821487"/>
    <lineage>
        <taxon>Bacteria</taxon>
        <taxon>Pseudomonadati</taxon>
        <taxon>Bacteroidota</taxon>
        <taxon>Chitinophagia</taxon>
        <taxon>Chitinophagales</taxon>
        <taxon>Chitinophagaceae</taxon>
        <taxon>Niastella</taxon>
    </lineage>
</organism>
<dbReference type="Gene3D" id="2.70.70.10">
    <property type="entry name" value="Glucose Permease (Domain IIA)"/>
    <property type="match status" value="1"/>
</dbReference>
<comment type="caution">
    <text evidence="6">The sequence shown here is derived from an EMBL/GenBank/DDBJ whole genome shotgun (WGS) entry which is preliminary data.</text>
</comment>
<dbReference type="Proteomes" id="UP000677244">
    <property type="component" value="Unassembled WGS sequence"/>
</dbReference>
<protein>
    <submittedName>
        <fullName evidence="6">Peptidoglycan DD-metalloendopeptidase family protein</fullName>
    </submittedName>
</protein>
<reference evidence="6 7" key="1">
    <citation type="submission" date="2021-03" db="EMBL/GenBank/DDBJ databases">
        <title>Assistant Professor.</title>
        <authorList>
            <person name="Huq M.A."/>
        </authorList>
    </citation>
    <scope>NUCLEOTIDE SEQUENCE [LARGE SCALE GENOMIC DNA]</scope>
    <source>
        <strain evidence="6 7">MAH-29</strain>
    </source>
</reference>
<dbReference type="PANTHER" id="PTHR21666">
    <property type="entry name" value="PEPTIDASE-RELATED"/>
    <property type="match status" value="1"/>
</dbReference>
<feature type="compositionally biased region" description="Basic and acidic residues" evidence="3">
    <location>
        <begin position="275"/>
        <end position="292"/>
    </location>
</feature>
<evidence type="ECO:0000313" key="6">
    <source>
        <dbReference type="EMBL" id="MBO9200398.1"/>
    </source>
</evidence>
<gene>
    <name evidence="6" type="ORF">J7I42_09015</name>
</gene>
<dbReference type="InterPro" id="IPR050570">
    <property type="entry name" value="Cell_wall_metabolism_enzyme"/>
</dbReference>
<dbReference type="SUPFAM" id="SSF51261">
    <property type="entry name" value="Duplicated hybrid motif"/>
    <property type="match status" value="1"/>
</dbReference>
<keyword evidence="7" id="KW-1185">Reference proteome</keyword>
<keyword evidence="2" id="KW-0175">Coiled coil</keyword>
<keyword evidence="1 4" id="KW-0732">Signal</keyword>
<dbReference type="InterPro" id="IPR016047">
    <property type="entry name" value="M23ase_b-sheet_dom"/>
</dbReference>
<dbReference type="Pfam" id="PF01551">
    <property type="entry name" value="Peptidase_M23"/>
    <property type="match status" value="1"/>
</dbReference>
<evidence type="ECO:0000259" key="5">
    <source>
        <dbReference type="Pfam" id="PF01551"/>
    </source>
</evidence>
<evidence type="ECO:0000313" key="7">
    <source>
        <dbReference type="Proteomes" id="UP000677244"/>
    </source>
</evidence>
<feature type="signal peptide" evidence="4">
    <location>
        <begin position="1"/>
        <end position="20"/>
    </location>
</feature>
<evidence type="ECO:0000256" key="4">
    <source>
        <dbReference type="SAM" id="SignalP"/>
    </source>
</evidence>
<feature type="coiled-coil region" evidence="2">
    <location>
        <begin position="28"/>
        <end position="55"/>
    </location>
</feature>
<sequence>MLKMMFTCFLTVTVSVTMFAQQQPGVSSDELKRKQAEIQHEIDDLRSTLKDTKKNTKAGLLQLTMVQKKLRLREQAIGNINQQINYIEGTIGKSKNEIERLKGELDTLKQQYAKSIVYAYKNRSNYDFLNFIFSASSFNDALRRVQYLRAYRLYREEQASTIKNTQVLLHDKITGLETSRKEKDVVLQKQEKQKEELEDEKKEKNDILSKLKAREKEISKELTSKQKADLKLKSAINSAIAREIKIARDKAIAEARAREEAEAAENSKKLAAADAARKAREKEEAAAKKAAEPKTTPAASAPVAKAEPKVEPKKEPVKKTESVLEATPEGSRISGSFESNRGRLPWPVEKGNVKIHFGTYSIEGTKLRGNNPGITLATEPGAVVKAVFEGEVSRIFDIDGNWSVLIRHGKYFTVYSNLSSVSVSKDQKVTSGQMLGRAAANDDGNGEIEFLLMQENRNLDPESWIRRR</sequence>
<feature type="compositionally biased region" description="Basic and acidic residues" evidence="3">
    <location>
        <begin position="306"/>
        <end position="322"/>
    </location>
</feature>
<dbReference type="EMBL" id="JAGHKO010000001">
    <property type="protein sequence ID" value="MBO9200398.1"/>
    <property type="molecule type" value="Genomic_DNA"/>
</dbReference>
<feature type="chain" id="PRO_5046110585" evidence="4">
    <location>
        <begin position="21"/>
        <end position="468"/>
    </location>
</feature>
<dbReference type="RefSeq" id="WP_209138444.1">
    <property type="nucleotide sequence ID" value="NZ_JAGHKO010000001.1"/>
</dbReference>
<name>A0ABS3YRJ0_9BACT</name>
<feature type="domain" description="M23ase beta-sheet core" evidence="5">
    <location>
        <begin position="371"/>
        <end position="461"/>
    </location>
</feature>
<evidence type="ECO:0000256" key="3">
    <source>
        <dbReference type="SAM" id="MobiDB-lite"/>
    </source>
</evidence>
<evidence type="ECO:0000256" key="1">
    <source>
        <dbReference type="ARBA" id="ARBA00022729"/>
    </source>
</evidence>